<dbReference type="Proteomes" id="UP000010408">
    <property type="component" value="Unassembled WGS sequence"/>
</dbReference>
<dbReference type="STRING" id="1127696.HMPREF9134_01265"/>
<accession>L1NCJ5</accession>
<dbReference type="EMBL" id="AMEQ01000035">
    <property type="protein sequence ID" value="EKY00917.1"/>
    <property type="molecule type" value="Genomic_DNA"/>
</dbReference>
<dbReference type="Gene3D" id="3.40.630.30">
    <property type="match status" value="1"/>
</dbReference>
<proteinExistence type="predicted"/>
<dbReference type="RefSeq" id="WP_005467326.1">
    <property type="nucleotide sequence ID" value="NZ_KB291031.1"/>
</dbReference>
<name>L1NCJ5_9PORP</name>
<evidence type="ECO:0000313" key="1">
    <source>
        <dbReference type="EMBL" id="EKY00917.1"/>
    </source>
</evidence>
<gene>
    <name evidence="1" type="ORF">HMPREF9134_01265</name>
</gene>
<dbReference type="InterPro" id="IPR016181">
    <property type="entry name" value="Acyl_CoA_acyltransferase"/>
</dbReference>
<evidence type="ECO:0008006" key="3">
    <source>
        <dbReference type="Google" id="ProtNLM"/>
    </source>
</evidence>
<dbReference type="SUPFAM" id="SSF55729">
    <property type="entry name" value="Acyl-CoA N-acyltransferases (Nat)"/>
    <property type="match status" value="1"/>
</dbReference>
<dbReference type="HOGENOM" id="CLU_039297_0_0_10"/>
<reference evidence="1 2" key="1">
    <citation type="submission" date="2012-05" db="EMBL/GenBank/DDBJ databases">
        <authorList>
            <person name="Weinstock G."/>
            <person name="Sodergren E."/>
            <person name="Lobos E.A."/>
            <person name="Fulton L."/>
            <person name="Fulton R."/>
            <person name="Courtney L."/>
            <person name="Fronick C."/>
            <person name="O'Laughlin M."/>
            <person name="Godfrey J."/>
            <person name="Wilson R.M."/>
            <person name="Miner T."/>
            <person name="Farmer C."/>
            <person name="Delehaunty K."/>
            <person name="Cordes M."/>
            <person name="Minx P."/>
            <person name="Tomlinson C."/>
            <person name="Chen J."/>
            <person name="Wollam A."/>
            <person name="Pepin K.H."/>
            <person name="Bhonagiri V."/>
            <person name="Zhang X."/>
            <person name="Suruliraj S."/>
            <person name="Warren W."/>
            <person name="Mitreva M."/>
            <person name="Mardis E.R."/>
            <person name="Wilson R.K."/>
        </authorList>
    </citation>
    <scope>NUCLEOTIDE SEQUENCE [LARGE SCALE GENOMIC DNA]</scope>
    <source>
        <strain evidence="1 2">F0037</strain>
    </source>
</reference>
<comment type="caution">
    <text evidence="1">The sequence shown here is derived from an EMBL/GenBank/DDBJ whole genome shotgun (WGS) entry which is preliminary data.</text>
</comment>
<evidence type="ECO:0000313" key="2">
    <source>
        <dbReference type="Proteomes" id="UP000010408"/>
    </source>
</evidence>
<dbReference type="eggNOG" id="COG1247">
    <property type="taxonomic scope" value="Bacteria"/>
</dbReference>
<dbReference type="PATRIC" id="fig|1127696.3.peg.1140"/>
<protein>
    <recommendedName>
        <fullName evidence="3">N-acetyltransferase domain-containing protein</fullName>
    </recommendedName>
</protein>
<organism evidence="1 2">
    <name type="scientific">Porphyromonas catoniae F0037</name>
    <dbReference type="NCBI Taxonomy" id="1127696"/>
    <lineage>
        <taxon>Bacteria</taxon>
        <taxon>Pseudomonadati</taxon>
        <taxon>Bacteroidota</taxon>
        <taxon>Bacteroidia</taxon>
        <taxon>Bacteroidales</taxon>
        <taxon>Porphyromonadaceae</taxon>
        <taxon>Porphyromonas</taxon>
    </lineage>
</organism>
<dbReference type="AlphaFoldDB" id="L1NCJ5"/>
<sequence length="350" mass="40915">MSQLFQYKPLRDIKPEDPFFDSLRLDYEGFDAWYKQKADEGRKAFVLYGQQGLLAFIFLKSEIDERIEDVEPPLEPCRRLKVGTLKIEAHQTKLGERVLKIIFDQAILYGFEEIYLTSFPKHASLIKLLETYGFQQIGRKGGELVLARSMTSYSGDIRCDYPRFSLDRRAFLLAVMPKYHTRLFPDSILNNEQSQSKELIQDCSHTNSIRKVYISWNKEVATLKEGDLLAIYRMSDLQAPAYYRSVVTSICTVREVKAKECWKNCEEFLKDVLPFSVFSREELTDFYQKQNFYVIHMLYNCALSDRVTRKSLIEEARIDGQLRWGFLPLTNEQFKYILDKGNVSKGLIVD</sequence>